<dbReference type="PATRIC" id="fig|1184267.3.peg.503"/>
<feature type="region of interest" description="Disordered" evidence="1">
    <location>
        <begin position="134"/>
        <end position="153"/>
    </location>
</feature>
<keyword evidence="3" id="KW-1185">Reference proteome</keyword>
<dbReference type="HOGENOM" id="CLU_838531_0_0_7"/>
<evidence type="ECO:0000313" key="2">
    <source>
        <dbReference type="EMBL" id="AGH94715.1"/>
    </source>
</evidence>
<dbReference type="RefSeq" id="WP_015469205.1">
    <property type="nucleotide sequence ID" value="NC_020813.1"/>
</dbReference>
<sequence>MKINIIYLMMAFTFAGCASHEVSHKVNPETSLPQPPAELAGNNRGDSRLFERDSRTDSRTVASQQEYLQSSYNSYYSGQNFYQRIGKLENLVAQLHSLMPEKGHAKKRLLAKHLMDIRQQKKYLESLSSTSSESSVGWLPAARSGQGNSQHREQYSEKLQALGKIVASYKVMNQMGIYLSQVGLFDGDTRNEDFYLSLLNKSIGDIEGQLSQLPTAYRVETKEAAENTARLEYSHHLANGVRFNLPRALQSNPQAQSRKLDGFFKRVAHAESLSRIKSLLRSEDGRLAQQTLKSLHVTNSGDIQGFEDEVDLTLSTKFGLEMIQQLVASAR</sequence>
<dbReference type="EMBL" id="CP003537">
    <property type="protein sequence ID" value="AGH94715.1"/>
    <property type="molecule type" value="Genomic_DNA"/>
</dbReference>
<proteinExistence type="predicted"/>
<dbReference type="PROSITE" id="PS51257">
    <property type="entry name" value="PROKAR_LIPOPROTEIN"/>
    <property type="match status" value="1"/>
</dbReference>
<organism evidence="2 3">
    <name type="scientific">Pseudobdellovibrio exovorus JSS</name>
    <dbReference type="NCBI Taxonomy" id="1184267"/>
    <lineage>
        <taxon>Bacteria</taxon>
        <taxon>Pseudomonadati</taxon>
        <taxon>Bdellovibrionota</taxon>
        <taxon>Bdellovibrionia</taxon>
        <taxon>Bdellovibrionales</taxon>
        <taxon>Pseudobdellovibrionaceae</taxon>
        <taxon>Pseudobdellovibrio</taxon>
    </lineage>
</organism>
<dbReference type="AlphaFoldDB" id="M4V8D5"/>
<dbReference type="Proteomes" id="UP000012040">
    <property type="component" value="Chromosome"/>
</dbReference>
<evidence type="ECO:0000256" key="1">
    <source>
        <dbReference type="SAM" id="MobiDB-lite"/>
    </source>
</evidence>
<feature type="compositionally biased region" description="Basic and acidic residues" evidence="1">
    <location>
        <begin position="45"/>
        <end position="58"/>
    </location>
</feature>
<evidence type="ECO:0008006" key="4">
    <source>
        <dbReference type="Google" id="ProtNLM"/>
    </source>
</evidence>
<reference evidence="2 3" key="1">
    <citation type="journal article" date="2013" name="ISME J.">
        <title>By their genes ye shall know them: genomic signatures of predatory bacteria.</title>
        <authorList>
            <person name="Pasternak Z."/>
            <person name="Pietrokovski S."/>
            <person name="Rotem O."/>
            <person name="Gophna U."/>
            <person name="Lurie-Weinberger M.N."/>
            <person name="Jurkevitch E."/>
        </authorList>
    </citation>
    <scope>NUCLEOTIDE SEQUENCE [LARGE SCALE GENOMIC DNA]</scope>
    <source>
        <strain evidence="2 3">JSS</strain>
    </source>
</reference>
<feature type="region of interest" description="Disordered" evidence="1">
    <location>
        <begin position="26"/>
        <end position="63"/>
    </location>
</feature>
<accession>M4V8D5</accession>
<dbReference type="KEGG" id="bex:A11Q_495"/>
<protein>
    <recommendedName>
        <fullName evidence="4">Lipoprotein</fullName>
    </recommendedName>
</protein>
<gene>
    <name evidence="2" type="ORF">A11Q_495</name>
</gene>
<evidence type="ECO:0000313" key="3">
    <source>
        <dbReference type="Proteomes" id="UP000012040"/>
    </source>
</evidence>
<name>M4V8D5_9BACT</name>